<protein>
    <submittedName>
        <fullName evidence="2">Uncharacterized protein</fullName>
    </submittedName>
</protein>
<dbReference type="EMBL" id="JBHUFZ010000011">
    <property type="protein sequence ID" value="MFD1889613.1"/>
    <property type="molecule type" value="Genomic_DNA"/>
</dbReference>
<gene>
    <name evidence="2" type="ORF">ACFSCS_05335</name>
</gene>
<comment type="caution">
    <text evidence="2">The sequence shown here is derived from an EMBL/GenBank/DDBJ whole genome shotgun (WGS) entry which is preliminary data.</text>
</comment>
<evidence type="ECO:0000313" key="2">
    <source>
        <dbReference type="EMBL" id="MFD1889613.1"/>
    </source>
</evidence>
<evidence type="ECO:0000256" key="1">
    <source>
        <dbReference type="SAM" id="MobiDB-lite"/>
    </source>
</evidence>
<accession>A0ABW4RVG8</accession>
<feature type="compositionally biased region" description="Polar residues" evidence="1">
    <location>
        <begin position="1"/>
        <end position="18"/>
    </location>
</feature>
<dbReference type="Proteomes" id="UP001597326">
    <property type="component" value="Unassembled WGS sequence"/>
</dbReference>
<reference evidence="3" key="1">
    <citation type="journal article" date="2019" name="Int. J. Syst. Evol. Microbiol.">
        <title>The Global Catalogue of Microorganisms (GCM) 10K type strain sequencing project: providing services to taxonomists for standard genome sequencing and annotation.</title>
        <authorList>
            <consortium name="The Broad Institute Genomics Platform"/>
            <consortium name="The Broad Institute Genome Sequencing Center for Infectious Disease"/>
            <person name="Wu L."/>
            <person name="Ma J."/>
        </authorList>
    </citation>
    <scope>NUCLEOTIDE SEQUENCE [LARGE SCALE GENOMIC DNA]</scope>
    <source>
        <strain evidence="3">CAIM 431</strain>
    </source>
</reference>
<evidence type="ECO:0000313" key="3">
    <source>
        <dbReference type="Proteomes" id="UP001597326"/>
    </source>
</evidence>
<feature type="region of interest" description="Disordered" evidence="1">
    <location>
        <begin position="1"/>
        <end position="66"/>
    </location>
</feature>
<organism evidence="2 3">
    <name type="scientific">Luteococcus peritonei</name>
    <dbReference type="NCBI Taxonomy" id="88874"/>
    <lineage>
        <taxon>Bacteria</taxon>
        <taxon>Bacillati</taxon>
        <taxon>Actinomycetota</taxon>
        <taxon>Actinomycetes</taxon>
        <taxon>Propionibacteriales</taxon>
        <taxon>Propionibacteriaceae</taxon>
        <taxon>Luteococcus</taxon>
    </lineage>
</organism>
<name>A0ABW4RVG8_9ACTN</name>
<sequence length="121" mass="13257">MPEQRSNAMQVATGTIASTDPAADTQRVVEALRPQRRSDESEPRTVGTDRTNVPLTPEHSSPVRDNADEALVEFTDGSLLRLTPSPGVIRVETQVPDDVDMTSFQDQVAARIGMPVSWLRD</sequence>
<keyword evidence="3" id="KW-1185">Reference proteome</keyword>
<proteinExistence type="predicted"/>
<dbReference type="RefSeq" id="WP_343872655.1">
    <property type="nucleotide sequence ID" value="NZ_BAAAIX010000009.1"/>
</dbReference>